<dbReference type="Proteomes" id="UP001239626">
    <property type="component" value="Unassembled WGS sequence"/>
</dbReference>
<dbReference type="Pfam" id="PF00501">
    <property type="entry name" value="AMP-binding"/>
    <property type="match status" value="1"/>
</dbReference>
<reference evidence="7 8" key="1">
    <citation type="submission" date="2023-07" db="EMBL/GenBank/DDBJ databases">
        <title>Sorghum-associated microbial communities from plants grown in Nebraska, USA.</title>
        <authorList>
            <person name="Schachtman D."/>
        </authorList>
    </citation>
    <scope>NUCLEOTIDE SEQUENCE [LARGE SCALE GENOMIC DNA]</scope>
    <source>
        <strain evidence="7 8">BE332</strain>
    </source>
</reference>
<evidence type="ECO:0000256" key="1">
    <source>
        <dbReference type="ARBA" id="ARBA00006432"/>
    </source>
</evidence>
<dbReference type="RefSeq" id="WP_307491822.1">
    <property type="nucleotide sequence ID" value="NZ_JAUSVB010000002.1"/>
</dbReference>
<evidence type="ECO:0000256" key="4">
    <source>
        <dbReference type="ARBA" id="ARBA00023098"/>
    </source>
</evidence>
<dbReference type="GO" id="GO:0004467">
    <property type="term" value="F:long-chain fatty acid-CoA ligase activity"/>
    <property type="evidence" value="ECO:0007669"/>
    <property type="project" value="UniProtKB-EC"/>
</dbReference>
<evidence type="ECO:0000313" key="8">
    <source>
        <dbReference type="Proteomes" id="UP001239626"/>
    </source>
</evidence>
<proteinExistence type="inferred from homology"/>
<dbReference type="PANTHER" id="PTHR43272:SF32">
    <property type="entry name" value="AMP-DEPENDENT SYNTHETASE_LIGASE DOMAIN-CONTAINING PROTEIN"/>
    <property type="match status" value="1"/>
</dbReference>
<dbReference type="Pfam" id="PF23562">
    <property type="entry name" value="AMP-binding_C_3"/>
    <property type="match status" value="1"/>
</dbReference>
<evidence type="ECO:0000259" key="6">
    <source>
        <dbReference type="Pfam" id="PF00501"/>
    </source>
</evidence>
<dbReference type="InterPro" id="IPR000873">
    <property type="entry name" value="AMP-dep_synth/lig_dom"/>
</dbReference>
<evidence type="ECO:0000313" key="7">
    <source>
        <dbReference type="EMBL" id="MDQ0373650.1"/>
    </source>
</evidence>
<accession>A0ABU0EEF3</accession>
<dbReference type="InterPro" id="IPR020845">
    <property type="entry name" value="AMP-binding_CS"/>
</dbReference>
<sequence>MDEFHLPLRVEVDPSKNLNDLFAERVSRTPDGVLVEHKSQQDGPWIPLTAREFDAEVVAVAKGLVARGVQPGDRVGIMSRTRYEWSLLDWATWAAGAVPVPLYETSSAEQVLWILTDADVSVLVVESAAHAAVVDEVRADTPHLRELLVIDDGAIDALVTAGSGVSDDEIVRRRALSSLTDVATIIYTSGTTGRPKGVELTHGNFYELTVNAVADLHEVFSEPGARTLLFMPLAHVFARFIEVLCIPAGAVLGHSPSTVTLIEDLGTFRPTFILAVPRVFEKVYNSAEQKAAAAGKGSIFQRAAKTSIVYSRALDNPRGPSPWLRLQHKVADVLVLHKLRNALGGQARWAVSGGAPLGERLGHFYRGLGLNVLEGYGLTETTAPATVNRPGRGTKIGTVGLPLPGSGVRIAADGEIELQGVQVFRGYHNNDAATAEAVHDGWFRTGDLGSLDDDGYLRITGRKKEIIVTAGGKNVAPAVLEDRIRAHPLVSQVVVVGDQRPFIGALITLDPDGVPGWLAAHGKPEMTLAEASKDADVLASLDKAVEKANKAVSRAESVRKYRILDTDLTIANGYLTPKLSIRRNEVLKDYAGEVDALYDGPAQD</sequence>
<keyword evidence="8" id="KW-1185">Reference proteome</keyword>
<dbReference type="PANTHER" id="PTHR43272">
    <property type="entry name" value="LONG-CHAIN-FATTY-ACID--COA LIGASE"/>
    <property type="match status" value="1"/>
</dbReference>
<dbReference type="PROSITE" id="PS00455">
    <property type="entry name" value="AMP_BINDING"/>
    <property type="match status" value="1"/>
</dbReference>
<dbReference type="SUPFAM" id="SSF56801">
    <property type="entry name" value="Acetyl-CoA synthetase-like"/>
    <property type="match status" value="1"/>
</dbReference>
<keyword evidence="3" id="KW-0276">Fatty acid metabolism</keyword>
<comment type="caution">
    <text evidence="7">The sequence shown here is derived from an EMBL/GenBank/DDBJ whole genome shotgun (WGS) entry which is preliminary data.</text>
</comment>
<keyword evidence="2 7" id="KW-0436">Ligase</keyword>
<protein>
    <recommendedName>
        <fullName evidence="5">Acyl-CoA synthetase</fullName>
    </recommendedName>
</protein>
<evidence type="ECO:0000256" key="5">
    <source>
        <dbReference type="ARBA" id="ARBA00032875"/>
    </source>
</evidence>
<keyword evidence="4" id="KW-0443">Lipid metabolism</keyword>
<organism evidence="7 8">
    <name type="scientific">Cellulomonas humilata</name>
    <dbReference type="NCBI Taxonomy" id="144055"/>
    <lineage>
        <taxon>Bacteria</taxon>
        <taxon>Bacillati</taxon>
        <taxon>Actinomycetota</taxon>
        <taxon>Actinomycetes</taxon>
        <taxon>Micrococcales</taxon>
        <taxon>Cellulomonadaceae</taxon>
        <taxon>Cellulomonas</taxon>
    </lineage>
</organism>
<dbReference type="InterPro" id="IPR042099">
    <property type="entry name" value="ANL_N_sf"/>
</dbReference>
<gene>
    <name evidence="7" type="ORF">J2X26_001961</name>
</gene>
<evidence type="ECO:0000256" key="3">
    <source>
        <dbReference type="ARBA" id="ARBA00022832"/>
    </source>
</evidence>
<dbReference type="EMBL" id="JAUSVB010000002">
    <property type="protein sequence ID" value="MDQ0373650.1"/>
    <property type="molecule type" value="Genomic_DNA"/>
</dbReference>
<comment type="similarity">
    <text evidence="1">Belongs to the ATP-dependent AMP-binding enzyme family.</text>
</comment>
<evidence type="ECO:0000256" key="2">
    <source>
        <dbReference type="ARBA" id="ARBA00022598"/>
    </source>
</evidence>
<feature type="domain" description="AMP-dependent synthetase/ligase" evidence="6">
    <location>
        <begin position="22"/>
        <end position="428"/>
    </location>
</feature>
<dbReference type="CDD" id="cd05907">
    <property type="entry name" value="VL_LC_FACS_like"/>
    <property type="match status" value="1"/>
</dbReference>
<dbReference type="Gene3D" id="3.40.50.12780">
    <property type="entry name" value="N-terminal domain of ligase-like"/>
    <property type="match status" value="1"/>
</dbReference>
<name>A0ABU0EEF3_9CELL</name>